<dbReference type="InterPro" id="IPR000524">
    <property type="entry name" value="Tscrpt_reg_HTH_GntR"/>
</dbReference>
<gene>
    <name evidence="5" type="ORF">IW19_23760</name>
</gene>
<keyword evidence="2" id="KW-0238">DNA-binding</keyword>
<dbReference type="PANTHER" id="PTHR38445:SF10">
    <property type="entry name" value="GNTR-FAMILY TRANSCRIPTIONAL REGULATOR"/>
    <property type="match status" value="1"/>
</dbReference>
<dbReference type="SMART" id="SM00345">
    <property type="entry name" value="HTH_GNTR"/>
    <property type="match status" value="1"/>
</dbReference>
<feature type="domain" description="HTH gntR-type" evidence="4">
    <location>
        <begin position="17"/>
        <end position="85"/>
    </location>
</feature>
<keyword evidence="1" id="KW-0805">Transcription regulation</keyword>
<dbReference type="OrthoDB" id="742238at2"/>
<proteinExistence type="predicted"/>
<keyword evidence="3" id="KW-0804">Transcription</keyword>
<evidence type="ECO:0000256" key="1">
    <source>
        <dbReference type="ARBA" id="ARBA00023015"/>
    </source>
</evidence>
<evidence type="ECO:0000256" key="3">
    <source>
        <dbReference type="ARBA" id="ARBA00023163"/>
    </source>
</evidence>
<dbReference type="InterPro" id="IPR036388">
    <property type="entry name" value="WH-like_DNA-bd_sf"/>
</dbReference>
<dbReference type="EMBL" id="JPRL01000004">
    <property type="protein sequence ID" value="KFF02682.1"/>
    <property type="molecule type" value="Genomic_DNA"/>
</dbReference>
<dbReference type="AlphaFoldDB" id="A0A085ZE18"/>
<keyword evidence="6" id="KW-1185">Reference proteome</keyword>
<dbReference type="RefSeq" id="WP_035690019.1">
    <property type="nucleotide sequence ID" value="NZ_JPRL01000004.1"/>
</dbReference>
<dbReference type="InterPro" id="IPR036390">
    <property type="entry name" value="WH_DNA-bd_sf"/>
</dbReference>
<accession>A0A085ZE18</accession>
<dbReference type="SUPFAM" id="SSF53822">
    <property type="entry name" value="Periplasmic binding protein-like I"/>
    <property type="match status" value="1"/>
</dbReference>
<dbReference type="GO" id="GO:0003677">
    <property type="term" value="F:DNA binding"/>
    <property type="evidence" value="ECO:0007669"/>
    <property type="project" value="UniProtKB-KW"/>
</dbReference>
<evidence type="ECO:0000256" key="2">
    <source>
        <dbReference type="ARBA" id="ARBA00023125"/>
    </source>
</evidence>
<dbReference type="Proteomes" id="UP000028715">
    <property type="component" value="Unassembled WGS sequence"/>
</dbReference>
<dbReference type="InterPro" id="IPR028082">
    <property type="entry name" value="Peripla_BP_I"/>
</dbReference>
<dbReference type="STRING" id="362418.IW19_23760"/>
<comment type="caution">
    <text evidence="5">The sequence shown here is derived from an EMBL/GenBank/DDBJ whole genome shotgun (WGS) entry which is preliminary data.</text>
</comment>
<dbReference type="Gene3D" id="3.40.50.2300">
    <property type="match status" value="2"/>
</dbReference>
<dbReference type="Gene3D" id="1.10.10.10">
    <property type="entry name" value="Winged helix-like DNA-binding domain superfamily/Winged helix DNA-binding domain"/>
    <property type="match status" value="1"/>
</dbReference>
<evidence type="ECO:0000259" key="4">
    <source>
        <dbReference type="PROSITE" id="PS50949"/>
    </source>
</evidence>
<dbReference type="Pfam" id="PF00392">
    <property type="entry name" value="GntR"/>
    <property type="match status" value="1"/>
</dbReference>
<dbReference type="SUPFAM" id="SSF46785">
    <property type="entry name" value="Winged helix' DNA-binding domain"/>
    <property type="match status" value="1"/>
</dbReference>
<dbReference type="PANTHER" id="PTHR38445">
    <property type="entry name" value="HTH-TYPE TRANSCRIPTIONAL REPRESSOR YTRA"/>
    <property type="match status" value="1"/>
</dbReference>
<dbReference type="PROSITE" id="PS50949">
    <property type="entry name" value="HTH_GNTR"/>
    <property type="match status" value="1"/>
</dbReference>
<sequence>MQHEQKIDINITLHSSVPKYIQVAECITDEINLGKLKIGQKMPSITELSQKSALSRDTIEKAYKHLRARNLIYSVIGLGYFINGNESVDVLNIFLLINKPSSYKMEICNAFVDAIGSKGNVSVSLYYCDENLFVDTLKKNLGLFDYYVIMPHFANEKGYNLIKHKDKAVDALENMPKDKLILLDTVKEGIDADYNAVYQDFKNDIFNALEQAMDKLKKYQKIILVHPNTGVFPYPQHIMTGFKSFCVTYNFDFEIINHINKNIELDQKYAYITIQESDLVVLMQQLKAKNLKLGKDIGIISYNETPLKSLLDITVISTDFRAMGALAADLILSEKKGSIKNKFLYIERSSL</sequence>
<evidence type="ECO:0000313" key="6">
    <source>
        <dbReference type="Proteomes" id="UP000028715"/>
    </source>
</evidence>
<organism evidence="5 6">
    <name type="scientific">Flavobacterium reichenbachii</name>
    <dbReference type="NCBI Taxonomy" id="362418"/>
    <lineage>
        <taxon>Bacteria</taxon>
        <taxon>Pseudomonadati</taxon>
        <taxon>Bacteroidota</taxon>
        <taxon>Flavobacteriia</taxon>
        <taxon>Flavobacteriales</taxon>
        <taxon>Flavobacteriaceae</taxon>
        <taxon>Flavobacterium</taxon>
    </lineage>
</organism>
<dbReference type="GO" id="GO:0003700">
    <property type="term" value="F:DNA-binding transcription factor activity"/>
    <property type="evidence" value="ECO:0007669"/>
    <property type="project" value="InterPro"/>
</dbReference>
<reference evidence="5 6" key="1">
    <citation type="submission" date="2014-07" db="EMBL/GenBank/DDBJ databases">
        <title>Genome of Flavobacterium reichenbachii LMG 25512.</title>
        <authorList>
            <person name="Stropko S.J."/>
            <person name="Pipes S.E."/>
            <person name="Newman J.D."/>
        </authorList>
    </citation>
    <scope>NUCLEOTIDE SEQUENCE [LARGE SCALE GENOMIC DNA]</scope>
    <source>
        <strain evidence="5 6">LMG 25512</strain>
    </source>
</reference>
<evidence type="ECO:0000313" key="5">
    <source>
        <dbReference type="EMBL" id="KFF02682.1"/>
    </source>
</evidence>
<name>A0A085ZE18_9FLAO</name>
<protein>
    <submittedName>
        <fullName evidence="5">Transcriptional regulator</fullName>
    </submittedName>
</protein>
<dbReference type="eggNOG" id="COG1725">
    <property type="taxonomic scope" value="Bacteria"/>
</dbReference>
<dbReference type="CDD" id="cd07377">
    <property type="entry name" value="WHTH_GntR"/>
    <property type="match status" value="1"/>
</dbReference>